<dbReference type="RefSeq" id="WP_133040498.1">
    <property type="nucleotide sequence ID" value="NZ_SLWF01000044.1"/>
</dbReference>
<gene>
    <name evidence="3" type="ORF">EDC91_14415</name>
</gene>
<evidence type="ECO:0000313" key="3">
    <source>
        <dbReference type="EMBL" id="TCN77714.1"/>
    </source>
</evidence>
<evidence type="ECO:0000313" key="4">
    <source>
        <dbReference type="Proteomes" id="UP000294832"/>
    </source>
</evidence>
<sequence length="268" mass="27964">MGSKSNSKQSQDTSNQSTTFGIQGDNTGSVINGSGNVVTAGGAFDIVNRIVDMFPGLANVVTDMTMSGERQTENVLNAAVDNTNAVLSTTEALAKMGRDSMTEAGQVVGNVTESAFDYGTQAMRSVQDSAALAMDSNLSLAKQATDANTAVTTMAAKSLENANNNTADLASRSIDNSAMLAGDAMDNAAYLAEVLSKTALDSGNAMQKDTTQQLITGFQGMMDFANSYSRSDGADLAKANNQTLLYMGGGFGVLMIIMLFVVIYRGKK</sequence>
<accession>A0A4R2F0U7</accession>
<feature type="region of interest" description="Disordered" evidence="1">
    <location>
        <begin position="1"/>
        <end position="26"/>
    </location>
</feature>
<dbReference type="AlphaFoldDB" id="A0A4R2F0U7"/>
<proteinExistence type="predicted"/>
<feature type="transmembrane region" description="Helical" evidence="2">
    <location>
        <begin position="244"/>
        <end position="264"/>
    </location>
</feature>
<name>A0A4R2F0U7_9GAMM</name>
<keyword evidence="2" id="KW-0812">Transmembrane</keyword>
<evidence type="ECO:0000256" key="2">
    <source>
        <dbReference type="SAM" id="Phobius"/>
    </source>
</evidence>
<keyword evidence="4" id="KW-1185">Reference proteome</keyword>
<keyword evidence="2" id="KW-0472">Membrane</keyword>
<dbReference type="OrthoDB" id="6264636at2"/>
<protein>
    <submittedName>
        <fullName evidence="3">Uncharacterized protein</fullName>
    </submittedName>
</protein>
<dbReference type="EMBL" id="SLWF01000044">
    <property type="protein sequence ID" value="TCN77714.1"/>
    <property type="molecule type" value="Genomic_DNA"/>
</dbReference>
<evidence type="ECO:0000256" key="1">
    <source>
        <dbReference type="SAM" id="MobiDB-lite"/>
    </source>
</evidence>
<reference evidence="3 4" key="1">
    <citation type="submission" date="2019-03" db="EMBL/GenBank/DDBJ databases">
        <title>Freshwater and sediment microbial communities from various areas in North America, analyzing microbe dynamics in response to fracking.</title>
        <authorList>
            <person name="Lamendella R."/>
        </authorList>
    </citation>
    <scope>NUCLEOTIDE SEQUENCE [LARGE SCALE GENOMIC DNA]</scope>
    <source>
        <strain evidence="3 4">74A</strain>
    </source>
</reference>
<dbReference type="Proteomes" id="UP000294832">
    <property type="component" value="Unassembled WGS sequence"/>
</dbReference>
<organism evidence="3 4">
    <name type="scientific">Shewanella fodinae</name>
    <dbReference type="NCBI Taxonomy" id="552357"/>
    <lineage>
        <taxon>Bacteria</taxon>
        <taxon>Pseudomonadati</taxon>
        <taxon>Pseudomonadota</taxon>
        <taxon>Gammaproteobacteria</taxon>
        <taxon>Alteromonadales</taxon>
        <taxon>Shewanellaceae</taxon>
        <taxon>Shewanella</taxon>
    </lineage>
</organism>
<keyword evidence="2" id="KW-1133">Transmembrane helix</keyword>
<comment type="caution">
    <text evidence="3">The sequence shown here is derived from an EMBL/GenBank/DDBJ whole genome shotgun (WGS) entry which is preliminary data.</text>
</comment>